<name>A0A317PYL5_9ENTR</name>
<dbReference type="OrthoDB" id="9181325at2"/>
<dbReference type="EMBL" id="QGTS01000009">
    <property type="protein sequence ID" value="PWW07100.1"/>
    <property type="molecule type" value="Genomic_DNA"/>
</dbReference>
<protein>
    <recommendedName>
        <fullName evidence="3">Guanylate cyclase domain-containing protein</fullName>
    </recommendedName>
</protein>
<gene>
    <name evidence="1" type="ORF">DES37_109222</name>
</gene>
<evidence type="ECO:0000313" key="1">
    <source>
        <dbReference type="EMBL" id="PWW07100.1"/>
    </source>
</evidence>
<organism evidence="1 2">
    <name type="scientific">Mangrovibacter plantisponsor</name>
    <dbReference type="NCBI Taxonomy" id="451513"/>
    <lineage>
        <taxon>Bacteria</taxon>
        <taxon>Pseudomonadati</taxon>
        <taxon>Pseudomonadota</taxon>
        <taxon>Gammaproteobacteria</taxon>
        <taxon>Enterobacterales</taxon>
        <taxon>Enterobacteriaceae</taxon>
        <taxon>Mangrovibacter</taxon>
    </lineage>
</organism>
<evidence type="ECO:0008006" key="3">
    <source>
        <dbReference type="Google" id="ProtNLM"/>
    </source>
</evidence>
<evidence type="ECO:0000313" key="2">
    <source>
        <dbReference type="Proteomes" id="UP000246744"/>
    </source>
</evidence>
<dbReference type="AlphaFoldDB" id="A0A317PYL5"/>
<accession>A0A317PYL5</accession>
<dbReference type="Proteomes" id="UP000246744">
    <property type="component" value="Unassembled WGS sequence"/>
</dbReference>
<keyword evidence="2" id="KW-1185">Reference proteome</keyword>
<reference evidence="1 2" key="1">
    <citation type="submission" date="2018-05" db="EMBL/GenBank/DDBJ databases">
        <title>Genomic Encyclopedia of Type Strains, Phase IV (KMG-IV): sequencing the most valuable type-strain genomes for metagenomic binning, comparative biology and taxonomic classification.</title>
        <authorList>
            <person name="Goeker M."/>
        </authorList>
    </citation>
    <scope>NUCLEOTIDE SEQUENCE [LARGE SCALE GENOMIC DNA]</scope>
    <source>
        <strain evidence="1 2">DSM 19579</strain>
    </source>
</reference>
<comment type="caution">
    <text evidence="1">The sequence shown here is derived from an EMBL/GenBank/DDBJ whole genome shotgun (WGS) entry which is preliminary data.</text>
</comment>
<proteinExistence type="predicted"/>
<dbReference type="RefSeq" id="WP_110026792.1">
    <property type="nucleotide sequence ID" value="NZ_QGTS01000009.1"/>
</dbReference>
<sequence length="145" mass="16442">MNIDGYENRFVAFVDILGFKNLIHKIESEAIEGKDYQRVRSVLNFLHEESIESNGQHDLPVYEEKDGIILEKELGDPRINYISDCVIISTEGTFEGFKSLCNKLTKFSTDIACDGIFIRGGVTYGKIYHHGPILGSVWISKIIVR</sequence>